<proteinExistence type="predicted"/>
<accession>A0ABQ3B0L8</accession>
<dbReference type="Proteomes" id="UP000619761">
    <property type="component" value="Unassembled WGS sequence"/>
</dbReference>
<dbReference type="PIRSF" id="PIRSF003093">
    <property type="entry name" value="SulA"/>
    <property type="match status" value="1"/>
</dbReference>
<dbReference type="InterPro" id="IPR027417">
    <property type="entry name" value="P-loop_NTPase"/>
</dbReference>
<dbReference type="InterPro" id="IPR004596">
    <property type="entry name" value="Cell_div_suppressor_SulA"/>
</dbReference>
<name>A0ABQ3B0L8_9GAMM</name>
<dbReference type="SUPFAM" id="SSF52540">
    <property type="entry name" value="P-loop containing nucleoside triphosphate hydrolases"/>
    <property type="match status" value="1"/>
</dbReference>
<gene>
    <name evidence="1" type="ORF">GCM10011613_17070</name>
</gene>
<protein>
    <recommendedName>
        <fullName evidence="3">SOS cell division inhibitor SulA</fullName>
    </recommendedName>
</protein>
<keyword evidence="2" id="KW-1185">Reference proteome</keyword>
<reference evidence="2" key="1">
    <citation type="journal article" date="2019" name="Int. J. Syst. Evol. Microbiol.">
        <title>The Global Catalogue of Microorganisms (GCM) 10K type strain sequencing project: providing services to taxonomists for standard genome sequencing and annotation.</title>
        <authorList>
            <consortium name="The Broad Institute Genomics Platform"/>
            <consortium name="The Broad Institute Genome Sequencing Center for Infectious Disease"/>
            <person name="Wu L."/>
            <person name="Ma J."/>
        </authorList>
    </citation>
    <scope>NUCLEOTIDE SEQUENCE [LARGE SCALE GENOMIC DNA]</scope>
    <source>
        <strain evidence="2">KCTC 32239</strain>
    </source>
</reference>
<organism evidence="1 2">
    <name type="scientific">Cellvibrio zantedeschiae</name>
    <dbReference type="NCBI Taxonomy" id="1237077"/>
    <lineage>
        <taxon>Bacteria</taxon>
        <taxon>Pseudomonadati</taxon>
        <taxon>Pseudomonadota</taxon>
        <taxon>Gammaproteobacteria</taxon>
        <taxon>Cellvibrionales</taxon>
        <taxon>Cellvibrionaceae</taxon>
        <taxon>Cellvibrio</taxon>
    </lineage>
</organism>
<comment type="caution">
    <text evidence="1">The sequence shown here is derived from an EMBL/GenBank/DDBJ whole genome shotgun (WGS) entry which is preliminary data.</text>
</comment>
<evidence type="ECO:0008006" key="3">
    <source>
        <dbReference type="Google" id="ProtNLM"/>
    </source>
</evidence>
<dbReference type="Gene3D" id="3.40.50.300">
    <property type="entry name" value="P-loop containing nucleotide triphosphate hydrolases"/>
    <property type="match status" value="1"/>
</dbReference>
<evidence type="ECO:0000313" key="1">
    <source>
        <dbReference type="EMBL" id="GGY72646.1"/>
    </source>
</evidence>
<dbReference type="EMBL" id="BMYZ01000001">
    <property type="protein sequence ID" value="GGY72646.1"/>
    <property type="molecule type" value="Genomic_DNA"/>
</dbReference>
<sequence>MNNIRQASQPAATSCGITELIIANASPEQAALLMPMIAFLTQSCVDRWVTWIAPQHLSREFLESFGVDTRFVRLIHCSDEASRLWITWEALAAGNSHTVIASPGKLTDKELKQLENAAYQGQCQGLLLRVR</sequence>
<evidence type="ECO:0000313" key="2">
    <source>
        <dbReference type="Proteomes" id="UP000619761"/>
    </source>
</evidence>
<dbReference type="RefSeq" id="WP_189417549.1">
    <property type="nucleotide sequence ID" value="NZ_BMYZ01000001.1"/>
</dbReference>
<dbReference type="Pfam" id="PF03846">
    <property type="entry name" value="SulA"/>
    <property type="match status" value="1"/>
</dbReference>